<evidence type="ECO:0000256" key="2">
    <source>
        <dbReference type="SAM" id="Phobius"/>
    </source>
</evidence>
<evidence type="ECO:0008006" key="5">
    <source>
        <dbReference type="Google" id="ProtNLM"/>
    </source>
</evidence>
<protein>
    <recommendedName>
        <fullName evidence="5">Signal transduction histidine kinase</fullName>
    </recommendedName>
</protein>
<evidence type="ECO:0000313" key="4">
    <source>
        <dbReference type="Proteomes" id="UP000533598"/>
    </source>
</evidence>
<comment type="caution">
    <text evidence="3">The sequence shown here is derived from an EMBL/GenBank/DDBJ whole genome shotgun (WGS) entry which is preliminary data.</text>
</comment>
<sequence>MRRGDGAESARPDRAAARAGDAVAGPDGAAARPGRRRGTAAVYLRGLRLATVLITFAGLFGLALPVIVAHAEVYRSLTLELVAFGILLAVAVFCAVRADPGRWRWPLLVLVFGAALLALTGVPPELIVSRAEWSFMLLGWFGVLLLLDKGIGAVLAFLLVHAVINVGQLVLVGQADRAALVGLLIAGVTVFGYQLAVAFAAGMLHRIARVAAETARAEARRRTAAVITRELQRDHEERYAALSRTALPLLVDLATGRADPGEERVRRLAAVEAARMRRLFAEGDDVDDPLLHELAACIDSAQRGGVSVQLAVRGPRPPLDLAVRRALTEPALAALVAAASTARVTVVGSANAVTVSVVADAPEPVPVAQADGVVVTNLVNADRVWVEAKWRAQN</sequence>
<gene>
    <name evidence="3" type="ORF">HNR67_004115</name>
</gene>
<reference evidence="3 4" key="1">
    <citation type="submission" date="2020-08" db="EMBL/GenBank/DDBJ databases">
        <title>Sequencing the genomes of 1000 actinobacteria strains.</title>
        <authorList>
            <person name="Klenk H.-P."/>
        </authorList>
    </citation>
    <scope>NUCLEOTIDE SEQUENCE [LARGE SCALE GENOMIC DNA]</scope>
    <source>
        <strain evidence="3 4">DSM 44230</strain>
    </source>
</reference>
<keyword evidence="2" id="KW-0812">Transmembrane</keyword>
<name>A0A7W7CBB4_9PSEU</name>
<keyword evidence="4" id="KW-1185">Reference proteome</keyword>
<feature type="region of interest" description="Disordered" evidence="1">
    <location>
        <begin position="1"/>
        <end position="34"/>
    </location>
</feature>
<organism evidence="3 4">
    <name type="scientific">Crossiella cryophila</name>
    <dbReference type="NCBI Taxonomy" id="43355"/>
    <lineage>
        <taxon>Bacteria</taxon>
        <taxon>Bacillati</taxon>
        <taxon>Actinomycetota</taxon>
        <taxon>Actinomycetes</taxon>
        <taxon>Pseudonocardiales</taxon>
        <taxon>Pseudonocardiaceae</taxon>
        <taxon>Crossiella</taxon>
    </lineage>
</organism>
<proteinExistence type="predicted"/>
<feature type="transmembrane region" description="Helical" evidence="2">
    <location>
        <begin position="77"/>
        <end position="96"/>
    </location>
</feature>
<dbReference type="AlphaFoldDB" id="A0A7W7CBB4"/>
<feature type="compositionally biased region" description="Low complexity" evidence="1">
    <location>
        <begin position="17"/>
        <end position="32"/>
    </location>
</feature>
<dbReference type="RefSeq" id="WP_185003877.1">
    <property type="nucleotide sequence ID" value="NZ_JACHMH010000001.1"/>
</dbReference>
<feature type="transmembrane region" description="Helical" evidence="2">
    <location>
        <begin position="46"/>
        <end position="71"/>
    </location>
</feature>
<dbReference type="EMBL" id="JACHMH010000001">
    <property type="protein sequence ID" value="MBB4677997.1"/>
    <property type="molecule type" value="Genomic_DNA"/>
</dbReference>
<dbReference type="Proteomes" id="UP000533598">
    <property type="component" value="Unassembled WGS sequence"/>
</dbReference>
<feature type="transmembrane region" description="Helical" evidence="2">
    <location>
        <begin position="154"/>
        <end position="172"/>
    </location>
</feature>
<feature type="transmembrane region" description="Helical" evidence="2">
    <location>
        <begin position="103"/>
        <end position="121"/>
    </location>
</feature>
<accession>A0A7W7CBB4</accession>
<evidence type="ECO:0000313" key="3">
    <source>
        <dbReference type="EMBL" id="MBB4677997.1"/>
    </source>
</evidence>
<feature type="transmembrane region" description="Helical" evidence="2">
    <location>
        <begin position="178"/>
        <end position="201"/>
    </location>
</feature>
<feature type="compositionally biased region" description="Basic and acidic residues" evidence="1">
    <location>
        <begin position="1"/>
        <end position="16"/>
    </location>
</feature>
<keyword evidence="2" id="KW-0472">Membrane</keyword>
<keyword evidence="2" id="KW-1133">Transmembrane helix</keyword>
<evidence type="ECO:0000256" key="1">
    <source>
        <dbReference type="SAM" id="MobiDB-lite"/>
    </source>
</evidence>